<evidence type="ECO:0000313" key="3">
    <source>
        <dbReference type="Proteomes" id="UP000253551"/>
    </source>
</evidence>
<reference evidence="2 3" key="1">
    <citation type="journal article" date="2018" name="G3 (Bethesda)">
        <title>Phylogenetic and Phylogenomic Definition of Rhizopus Species.</title>
        <authorList>
            <person name="Gryganskyi A.P."/>
            <person name="Golan J."/>
            <person name="Dolatabadi S."/>
            <person name="Mondo S."/>
            <person name="Robb S."/>
            <person name="Idnurm A."/>
            <person name="Muszewska A."/>
            <person name="Steczkiewicz K."/>
            <person name="Masonjones S."/>
            <person name="Liao H.L."/>
            <person name="Gajdeczka M.T."/>
            <person name="Anike F."/>
            <person name="Vuek A."/>
            <person name="Anishchenko I.M."/>
            <person name="Voigt K."/>
            <person name="de Hoog G.S."/>
            <person name="Smith M.E."/>
            <person name="Heitman J."/>
            <person name="Vilgalys R."/>
            <person name="Stajich J.E."/>
        </authorList>
    </citation>
    <scope>NUCLEOTIDE SEQUENCE [LARGE SCALE GENOMIC DNA]</scope>
    <source>
        <strain evidence="2 3">LSU 92-RS-03</strain>
    </source>
</reference>
<feature type="region of interest" description="Disordered" evidence="1">
    <location>
        <begin position="1"/>
        <end position="21"/>
    </location>
</feature>
<evidence type="ECO:0000313" key="2">
    <source>
        <dbReference type="EMBL" id="RCH78584.1"/>
    </source>
</evidence>
<feature type="non-terminal residue" evidence="2">
    <location>
        <position position="57"/>
    </location>
</feature>
<evidence type="ECO:0000256" key="1">
    <source>
        <dbReference type="SAM" id="MobiDB-lite"/>
    </source>
</evidence>
<proteinExistence type="predicted"/>
<dbReference type="AlphaFoldDB" id="A0A367ILL7"/>
<organism evidence="2 3">
    <name type="scientific">Rhizopus stolonifer</name>
    <name type="common">Rhizopus nigricans</name>
    <dbReference type="NCBI Taxonomy" id="4846"/>
    <lineage>
        <taxon>Eukaryota</taxon>
        <taxon>Fungi</taxon>
        <taxon>Fungi incertae sedis</taxon>
        <taxon>Mucoromycota</taxon>
        <taxon>Mucoromycotina</taxon>
        <taxon>Mucoromycetes</taxon>
        <taxon>Mucorales</taxon>
        <taxon>Mucorineae</taxon>
        <taxon>Rhizopodaceae</taxon>
        <taxon>Rhizopus</taxon>
    </lineage>
</organism>
<comment type="caution">
    <text evidence="2">The sequence shown here is derived from an EMBL/GenBank/DDBJ whole genome shotgun (WGS) entry which is preliminary data.</text>
</comment>
<sequence length="57" mass="6379">MSTTLNVSFINKSPHQSHKRQPSIGLGIVTHAVDFTPQEESVIFSKNNQFFDTTTSQ</sequence>
<accession>A0A367ILL7</accession>
<name>A0A367ILL7_RHIST</name>
<keyword evidence="3" id="KW-1185">Reference proteome</keyword>
<protein>
    <submittedName>
        <fullName evidence="2">Uncharacterized protein</fullName>
    </submittedName>
</protein>
<dbReference type="Proteomes" id="UP000253551">
    <property type="component" value="Unassembled WGS sequence"/>
</dbReference>
<dbReference type="EMBL" id="PJQM01007129">
    <property type="protein sequence ID" value="RCH78584.1"/>
    <property type="molecule type" value="Genomic_DNA"/>
</dbReference>
<gene>
    <name evidence="2" type="ORF">CU098_003818</name>
</gene>
<feature type="compositionally biased region" description="Polar residues" evidence="1">
    <location>
        <begin position="1"/>
        <end position="14"/>
    </location>
</feature>